<feature type="region of interest" description="Disordered" evidence="2">
    <location>
        <begin position="372"/>
        <end position="404"/>
    </location>
</feature>
<feature type="coiled-coil region" evidence="1">
    <location>
        <begin position="33"/>
        <end position="67"/>
    </location>
</feature>
<comment type="caution">
    <text evidence="3">The sequence shown here is derived from an EMBL/GenBank/DDBJ whole genome shotgun (WGS) entry which is preliminary data.</text>
</comment>
<feature type="region of interest" description="Disordered" evidence="2">
    <location>
        <begin position="457"/>
        <end position="498"/>
    </location>
</feature>
<sequence length="498" mass="56549">MARSGEGPISAHRILDDETRRTVGLIRYYKTRLAMETERLQRAAEMASELREEARLLREHNTVLETRCAEAKKYLNFVGAKRRRFREAYYGIVDQEDLEIRDTNRMLRDLIVVNHEITEILKLSHKAERTAIDQVAREEEEFRESISDIVEERKMLRKKIEALHRSVDADDEKRKIIYDNVKFLERKVEAQQAELALLDDRRENAEIQLIVVREEIKRRCPRYVFPSLPSFMESENVLQELDNGVSQGKRRERNAGSEISNSASLEVANKIEGVISQKAKMVAVGAKGTLSAAAGQKSTSPSKDRSSEKLLERKASEVVPTIASKPCKNLWKNSSPRKIQSDESITEKENESESDSFFSTQDCMTSRSSCYQDALDPTQDEGEDAKKGSEGSAHDEQNEEEEELLNIVPYAECVDEPEASRSFLVPMKATLINLNQDLPANVNSERDVEVPLLYSTDSEEHPIQSDGSDTQEDNHQQATLEIGGTLTLLKKATSNEKK</sequence>
<feature type="coiled-coil region" evidence="1">
    <location>
        <begin position="181"/>
        <end position="215"/>
    </location>
</feature>
<name>A0AA39M1J7_9BILA</name>
<organism evidence="3 4">
    <name type="scientific">Steinernema hermaphroditum</name>
    <dbReference type="NCBI Taxonomy" id="289476"/>
    <lineage>
        <taxon>Eukaryota</taxon>
        <taxon>Metazoa</taxon>
        <taxon>Ecdysozoa</taxon>
        <taxon>Nematoda</taxon>
        <taxon>Chromadorea</taxon>
        <taxon>Rhabditida</taxon>
        <taxon>Tylenchina</taxon>
        <taxon>Panagrolaimomorpha</taxon>
        <taxon>Strongyloidoidea</taxon>
        <taxon>Steinernematidae</taxon>
        <taxon>Steinernema</taxon>
    </lineage>
</organism>
<feature type="compositionally biased region" description="Basic and acidic residues" evidence="2">
    <location>
        <begin position="339"/>
        <end position="351"/>
    </location>
</feature>
<evidence type="ECO:0000256" key="2">
    <source>
        <dbReference type="SAM" id="MobiDB-lite"/>
    </source>
</evidence>
<feature type="region of interest" description="Disordered" evidence="2">
    <location>
        <begin position="290"/>
        <end position="315"/>
    </location>
</feature>
<evidence type="ECO:0000313" key="4">
    <source>
        <dbReference type="Proteomes" id="UP001175271"/>
    </source>
</evidence>
<gene>
    <name evidence="3" type="ORF">QR680_013009</name>
</gene>
<evidence type="ECO:0000256" key="1">
    <source>
        <dbReference type="SAM" id="Coils"/>
    </source>
</evidence>
<feature type="region of interest" description="Disordered" evidence="2">
    <location>
        <begin position="327"/>
        <end position="360"/>
    </location>
</feature>
<feature type="compositionally biased region" description="Basic and acidic residues" evidence="2">
    <location>
        <begin position="384"/>
        <end position="396"/>
    </location>
</feature>
<evidence type="ECO:0000313" key="3">
    <source>
        <dbReference type="EMBL" id="KAK0417437.1"/>
    </source>
</evidence>
<dbReference type="Proteomes" id="UP001175271">
    <property type="component" value="Unassembled WGS sequence"/>
</dbReference>
<keyword evidence="4" id="KW-1185">Reference proteome</keyword>
<proteinExistence type="predicted"/>
<accession>A0AA39M1J7</accession>
<dbReference type="EMBL" id="JAUCMV010000002">
    <property type="protein sequence ID" value="KAK0417437.1"/>
    <property type="molecule type" value="Genomic_DNA"/>
</dbReference>
<feature type="compositionally biased region" description="Basic and acidic residues" evidence="2">
    <location>
        <begin position="302"/>
        <end position="315"/>
    </location>
</feature>
<protein>
    <submittedName>
        <fullName evidence="3">Uncharacterized protein</fullName>
    </submittedName>
</protein>
<keyword evidence="1" id="KW-0175">Coiled coil</keyword>
<dbReference type="AlphaFoldDB" id="A0AA39M1J7"/>
<reference evidence="3" key="1">
    <citation type="submission" date="2023-06" db="EMBL/GenBank/DDBJ databases">
        <title>Genomic analysis of the entomopathogenic nematode Steinernema hermaphroditum.</title>
        <authorList>
            <person name="Schwarz E.M."/>
            <person name="Heppert J.K."/>
            <person name="Baniya A."/>
            <person name="Schwartz H.T."/>
            <person name="Tan C.-H."/>
            <person name="Antoshechkin I."/>
            <person name="Sternberg P.W."/>
            <person name="Goodrich-Blair H."/>
            <person name="Dillman A.R."/>
        </authorList>
    </citation>
    <scope>NUCLEOTIDE SEQUENCE</scope>
    <source>
        <strain evidence="3">PS9179</strain>
        <tissue evidence="3">Whole animal</tissue>
    </source>
</reference>